<organism evidence="2 3">
    <name type="scientific">Chrysochromulina tobinii</name>
    <dbReference type="NCBI Taxonomy" id="1460289"/>
    <lineage>
        <taxon>Eukaryota</taxon>
        <taxon>Haptista</taxon>
        <taxon>Haptophyta</taxon>
        <taxon>Prymnesiophyceae</taxon>
        <taxon>Prymnesiales</taxon>
        <taxon>Chrysochromulinaceae</taxon>
        <taxon>Chrysochromulina</taxon>
    </lineage>
</organism>
<evidence type="ECO:0000256" key="1">
    <source>
        <dbReference type="SAM" id="MobiDB-lite"/>
    </source>
</evidence>
<accession>A0A0M0JN54</accession>
<dbReference type="EMBL" id="JWZX01002682">
    <property type="protein sequence ID" value="KOO27693.1"/>
    <property type="molecule type" value="Genomic_DNA"/>
</dbReference>
<feature type="region of interest" description="Disordered" evidence="1">
    <location>
        <begin position="1"/>
        <end position="24"/>
    </location>
</feature>
<feature type="compositionally biased region" description="Basic and acidic residues" evidence="1">
    <location>
        <begin position="14"/>
        <end position="24"/>
    </location>
</feature>
<reference evidence="3" key="1">
    <citation type="journal article" date="2015" name="PLoS Genet.">
        <title>Genome Sequence and Transcriptome Analyses of Chrysochromulina tobin: Metabolic Tools for Enhanced Algal Fitness in the Prominent Order Prymnesiales (Haptophyceae).</title>
        <authorList>
            <person name="Hovde B.T."/>
            <person name="Deodato C.R."/>
            <person name="Hunsperger H.M."/>
            <person name="Ryken S.A."/>
            <person name="Yost W."/>
            <person name="Jha R.K."/>
            <person name="Patterson J."/>
            <person name="Monnat R.J. Jr."/>
            <person name="Barlow S.B."/>
            <person name="Starkenburg S.R."/>
            <person name="Cattolico R.A."/>
        </authorList>
    </citation>
    <scope>NUCLEOTIDE SEQUENCE</scope>
    <source>
        <strain evidence="3">CCMP291</strain>
    </source>
</reference>
<dbReference type="AlphaFoldDB" id="A0A0M0JN54"/>
<comment type="caution">
    <text evidence="2">The sequence shown here is derived from an EMBL/GenBank/DDBJ whole genome shotgun (WGS) entry which is preliminary data.</text>
</comment>
<proteinExistence type="predicted"/>
<evidence type="ECO:0000313" key="2">
    <source>
        <dbReference type="EMBL" id="KOO27693.1"/>
    </source>
</evidence>
<gene>
    <name evidence="2" type="ORF">Ctob_012452</name>
</gene>
<evidence type="ECO:0000313" key="3">
    <source>
        <dbReference type="Proteomes" id="UP000037460"/>
    </source>
</evidence>
<dbReference type="Proteomes" id="UP000037460">
    <property type="component" value="Unassembled WGS sequence"/>
</dbReference>
<name>A0A0M0JN54_9EUKA</name>
<dbReference type="OrthoDB" id="277199at2759"/>
<keyword evidence="3" id="KW-1185">Reference proteome</keyword>
<sequence>MCEANKAAPLVESKPPEPELKDDKSIEDLLASMKGIPGMEGIKMFTADDLKNMDPEQMGSAFGGGRGKARKRSRSEWKKDLVDFYTRYDLTEKIDGIDAALDKWKGRESKMMDALYKKYDDIIREKSGVEKEEL</sequence>
<protein>
    <submittedName>
        <fullName evidence="2">Uncharacterized protein</fullName>
    </submittedName>
</protein>